<dbReference type="Pfam" id="PF00561">
    <property type="entry name" value="Abhydrolase_1"/>
    <property type="match status" value="1"/>
</dbReference>
<dbReference type="EMBL" id="AOIV01000045">
    <property type="protein sequence ID" value="ELZ26133.1"/>
    <property type="molecule type" value="Genomic_DNA"/>
</dbReference>
<dbReference type="PRINTS" id="PR00412">
    <property type="entry name" value="EPOXHYDRLASE"/>
</dbReference>
<dbReference type="GO" id="GO:0016787">
    <property type="term" value="F:hydrolase activity"/>
    <property type="evidence" value="ECO:0007669"/>
    <property type="project" value="UniProtKB-KW"/>
</dbReference>
<dbReference type="InterPro" id="IPR000073">
    <property type="entry name" value="AB_hydrolase_1"/>
</dbReference>
<dbReference type="eggNOG" id="arCOG01648">
    <property type="taxonomic scope" value="Archaea"/>
</dbReference>
<evidence type="ECO:0000313" key="4">
    <source>
        <dbReference type="Proteomes" id="UP000011513"/>
    </source>
</evidence>
<feature type="compositionally biased region" description="Gly residues" evidence="1">
    <location>
        <begin position="290"/>
        <end position="299"/>
    </location>
</feature>
<comment type="caution">
    <text evidence="3">The sequence shown here is derived from an EMBL/GenBank/DDBJ whole genome shotgun (WGS) entry which is preliminary data.</text>
</comment>
<dbReference type="InterPro" id="IPR050266">
    <property type="entry name" value="AB_hydrolase_sf"/>
</dbReference>
<dbReference type="PANTHER" id="PTHR43798:SF33">
    <property type="entry name" value="HYDROLASE, PUTATIVE (AFU_ORTHOLOGUE AFUA_2G14860)-RELATED"/>
    <property type="match status" value="1"/>
</dbReference>
<reference evidence="3 4" key="1">
    <citation type="journal article" date="2014" name="PLoS Genet.">
        <title>Phylogenetically driven sequencing of extremely halophilic archaea reveals strategies for static and dynamic osmo-response.</title>
        <authorList>
            <person name="Becker E.A."/>
            <person name="Seitzer P.M."/>
            <person name="Tritt A."/>
            <person name="Larsen D."/>
            <person name="Krusor M."/>
            <person name="Yao A.I."/>
            <person name="Wu D."/>
            <person name="Madern D."/>
            <person name="Eisen J.A."/>
            <person name="Darling A.E."/>
            <person name="Facciotti M.T."/>
        </authorList>
    </citation>
    <scope>NUCLEOTIDE SEQUENCE [LARGE SCALE GENOMIC DNA]</scope>
    <source>
        <strain evidence="3 4">JCM 14848</strain>
    </source>
</reference>
<sequence>MPTIRANGVDTYYERRGDGPTVVFVHASMLDHAVWDEQVEALSTDYSTVTYDLRGHGRTGRSAESEYTVDLYVADLRALLLELDIRNPVLCGLSMGGTVALTYAATYPDDLAGLVLVDAFAPEFRSRGEWFLRRVALSALVPPVRLLGLERVERANVWLTARLFPGADGDYESVERLREGGPGMATEEFAKVVRSMARPRDPPVDLSTVSAPTLVLYGERDLPFVRLHAARFAAHVPTVDVREVPGAGHASNLDAPEYVTGAIRDFLEAHAGTTDRSADSTDSNGNSDGANGGNGGSAA</sequence>
<dbReference type="PATRIC" id="fig|1227487.5.peg.4097"/>
<accession>M0CU13</accession>
<evidence type="ECO:0000259" key="2">
    <source>
        <dbReference type="Pfam" id="PF00561"/>
    </source>
</evidence>
<dbReference type="AlphaFoldDB" id="M0CU13"/>
<dbReference type="Proteomes" id="UP000011513">
    <property type="component" value="Unassembled WGS sequence"/>
</dbReference>
<keyword evidence="4" id="KW-1185">Reference proteome</keyword>
<proteinExistence type="predicted"/>
<evidence type="ECO:0000256" key="1">
    <source>
        <dbReference type="SAM" id="MobiDB-lite"/>
    </source>
</evidence>
<dbReference type="SUPFAM" id="SSF53474">
    <property type="entry name" value="alpha/beta-Hydrolases"/>
    <property type="match status" value="1"/>
</dbReference>
<dbReference type="Gene3D" id="3.40.50.1820">
    <property type="entry name" value="alpha/beta hydrolase"/>
    <property type="match status" value="1"/>
</dbReference>
<feature type="compositionally biased region" description="Low complexity" evidence="1">
    <location>
        <begin position="280"/>
        <end position="289"/>
    </location>
</feature>
<dbReference type="InterPro" id="IPR000639">
    <property type="entry name" value="Epox_hydrolase-like"/>
</dbReference>
<dbReference type="RefSeq" id="WP_008390105.1">
    <property type="nucleotide sequence ID" value="NZ_AOIV01000045.1"/>
</dbReference>
<dbReference type="GO" id="GO:0016020">
    <property type="term" value="C:membrane"/>
    <property type="evidence" value="ECO:0007669"/>
    <property type="project" value="TreeGrafter"/>
</dbReference>
<keyword evidence="3" id="KW-0378">Hydrolase</keyword>
<dbReference type="InterPro" id="IPR029058">
    <property type="entry name" value="AB_hydrolase_fold"/>
</dbReference>
<feature type="region of interest" description="Disordered" evidence="1">
    <location>
        <begin position="272"/>
        <end position="299"/>
    </location>
</feature>
<dbReference type="PANTHER" id="PTHR43798">
    <property type="entry name" value="MONOACYLGLYCEROL LIPASE"/>
    <property type="match status" value="1"/>
</dbReference>
<dbReference type="InParanoid" id="M0CU13"/>
<protein>
    <submittedName>
        <fullName evidence="3">Alpha/beta hydrolase fold protein</fullName>
    </submittedName>
</protein>
<dbReference type="OrthoDB" id="111592at2157"/>
<organism evidence="3 4">
    <name type="scientific">Halogeometricum pallidum JCM 14848</name>
    <dbReference type="NCBI Taxonomy" id="1227487"/>
    <lineage>
        <taxon>Archaea</taxon>
        <taxon>Methanobacteriati</taxon>
        <taxon>Methanobacteriota</taxon>
        <taxon>Stenosarchaea group</taxon>
        <taxon>Halobacteria</taxon>
        <taxon>Halobacteriales</taxon>
        <taxon>Haloferacaceae</taxon>
        <taxon>Halogeometricum</taxon>
    </lineage>
</organism>
<feature type="domain" description="AB hydrolase-1" evidence="2">
    <location>
        <begin position="20"/>
        <end position="256"/>
    </location>
</feature>
<dbReference type="PRINTS" id="PR00111">
    <property type="entry name" value="ABHYDROLASE"/>
</dbReference>
<evidence type="ECO:0000313" key="3">
    <source>
        <dbReference type="EMBL" id="ELZ26133.1"/>
    </source>
</evidence>
<gene>
    <name evidence="3" type="ORF">C474_20571</name>
</gene>
<name>M0CU13_HALPD</name>